<evidence type="ECO:0000256" key="4">
    <source>
        <dbReference type="ARBA" id="ARBA00022989"/>
    </source>
</evidence>
<keyword evidence="8" id="KW-1185">Reference proteome</keyword>
<feature type="transmembrane region" description="Helical" evidence="6">
    <location>
        <begin position="108"/>
        <end position="126"/>
    </location>
</feature>
<dbReference type="Proteomes" id="UP001279734">
    <property type="component" value="Unassembled WGS sequence"/>
</dbReference>
<keyword evidence="4 6" id="KW-1133">Transmembrane helix</keyword>
<dbReference type="Pfam" id="PF05078">
    <property type="entry name" value="DUF679"/>
    <property type="match status" value="1"/>
</dbReference>
<sequence length="182" mass="19366">MAKKSVKDKTLSSLGKIIKLLPTGTVFMFHFLSPVLSNNGVCHPVNKVLTVALLAVCAFSCAFATFTDSYTGSDGKVHYGIVTKTGLWPSVDSKDIDLSKYKLRFGDFVHAYFAVIVFAVLAVLDSNTVHCLFPALVSSGKTLLKVLPPAVGAVAAVVFALFPYDRHGIGYPSSSTSEDSAA</sequence>
<protein>
    <submittedName>
        <fullName evidence="7">Uncharacterized protein</fullName>
    </submittedName>
</protein>
<evidence type="ECO:0000256" key="1">
    <source>
        <dbReference type="ARBA" id="ARBA00004141"/>
    </source>
</evidence>
<dbReference type="GO" id="GO:0016020">
    <property type="term" value="C:membrane"/>
    <property type="evidence" value="ECO:0007669"/>
    <property type="project" value="UniProtKB-SubCell"/>
</dbReference>
<feature type="transmembrane region" description="Helical" evidence="6">
    <location>
        <begin position="146"/>
        <end position="164"/>
    </location>
</feature>
<organism evidence="7 8">
    <name type="scientific">Nepenthes gracilis</name>
    <name type="common">Slender pitcher plant</name>
    <dbReference type="NCBI Taxonomy" id="150966"/>
    <lineage>
        <taxon>Eukaryota</taxon>
        <taxon>Viridiplantae</taxon>
        <taxon>Streptophyta</taxon>
        <taxon>Embryophyta</taxon>
        <taxon>Tracheophyta</taxon>
        <taxon>Spermatophyta</taxon>
        <taxon>Magnoliopsida</taxon>
        <taxon>eudicotyledons</taxon>
        <taxon>Gunneridae</taxon>
        <taxon>Pentapetalae</taxon>
        <taxon>Caryophyllales</taxon>
        <taxon>Nepenthaceae</taxon>
        <taxon>Nepenthes</taxon>
    </lineage>
</organism>
<dbReference type="PANTHER" id="PTHR31621:SF66">
    <property type="entry name" value="PROTEIN DMP2"/>
    <property type="match status" value="1"/>
</dbReference>
<gene>
    <name evidence="7" type="ORF">Nepgr_021867</name>
</gene>
<keyword evidence="3 6" id="KW-0812">Transmembrane</keyword>
<reference evidence="7" key="1">
    <citation type="submission" date="2023-05" db="EMBL/GenBank/DDBJ databases">
        <title>Nepenthes gracilis genome sequencing.</title>
        <authorList>
            <person name="Fukushima K."/>
        </authorList>
    </citation>
    <scope>NUCLEOTIDE SEQUENCE</scope>
    <source>
        <strain evidence="7">SING2019-196</strain>
    </source>
</reference>
<evidence type="ECO:0000256" key="5">
    <source>
        <dbReference type="ARBA" id="ARBA00023136"/>
    </source>
</evidence>
<evidence type="ECO:0000313" key="8">
    <source>
        <dbReference type="Proteomes" id="UP001279734"/>
    </source>
</evidence>
<proteinExistence type="inferred from homology"/>
<feature type="transmembrane region" description="Helical" evidence="6">
    <location>
        <begin position="48"/>
        <end position="66"/>
    </location>
</feature>
<evidence type="ECO:0000313" key="7">
    <source>
        <dbReference type="EMBL" id="GMH20026.1"/>
    </source>
</evidence>
<accession>A0AAD3XXT6</accession>
<comment type="caution">
    <text evidence="7">The sequence shown here is derived from an EMBL/GenBank/DDBJ whole genome shotgun (WGS) entry which is preliminary data.</text>
</comment>
<dbReference type="PANTHER" id="PTHR31621">
    <property type="entry name" value="PROTEIN DMP3"/>
    <property type="match status" value="1"/>
</dbReference>
<dbReference type="EMBL" id="BSYO01000021">
    <property type="protein sequence ID" value="GMH20026.1"/>
    <property type="molecule type" value="Genomic_DNA"/>
</dbReference>
<dbReference type="AlphaFoldDB" id="A0AAD3XXT6"/>
<dbReference type="GO" id="GO:0005737">
    <property type="term" value="C:cytoplasm"/>
    <property type="evidence" value="ECO:0007669"/>
    <property type="project" value="UniProtKB-ARBA"/>
</dbReference>
<keyword evidence="5 6" id="KW-0472">Membrane</keyword>
<evidence type="ECO:0000256" key="6">
    <source>
        <dbReference type="SAM" id="Phobius"/>
    </source>
</evidence>
<evidence type="ECO:0000256" key="2">
    <source>
        <dbReference type="ARBA" id="ARBA00008707"/>
    </source>
</evidence>
<dbReference type="InterPro" id="IPR007770">
    <property type="entry name" value="DMP"/>
</dbReference>
<comment type="similarity">
    <text evidence="2">Belongs to the plant DMP1 protein family.</text>
</comment>
<comment type="subcellular location">
    <subcellularLocation>
        <location evidence="1">Membrane</location>
        <topology evidence="1">Multi-pass membrane protein</topology>
    </subcellularLocation>
</comment>
<dbReference type="GO" id="GO:0010256">
    <property type="term" value="P:endomembrane system organization"/>
    <property type="evidence" value="ECO:0007669"/>
    <property type="project" value="TreeGrafter"/>
</dbReference>
<evidence type="ECO:0000256" key="3">
    <source>
        <dbReference type="ARBA" id="ARBA00022692"/>
    </source>
</evidence>
<name>A0AAD3XXT6_NEPGR</name>